<dbReference type="GO" id="GO:0005576">
    <property type="term" value="C:extracellular region"/>
    <property type="evidence" value="ECO:0007669"/>
    <property type="project" value="TreeGrafter"/>
</dbReference>
<proteinExistence type="predicted"/>
<dbReference type="Gene3D" id="1.20.1270.180">
    <property type="match status" value="1"/>
</dbReference>
<reference evidence="2 3" key="1">
    <citation type="submission" date="2014-08" db="EMBL/GenBank/DDBJ databases">
        <title>Genome sequences of NCPPB Pectobacterium isolates.</title>
        <authorList>
            <person name="Glover R.H."/>
            <person name="Sapp M."/>
            <person name="Elphinstone J."/>
        </authorList>
    </citation>
    <scope>NUCLEOTIDE SEQUENCE [LARGE SCALE GENOMIC DNA]</scope>
    <source>
        <strain evidence="2 3">LMG 21372</strain>
    </source>
</reference>
<dbReference type="InterPro" id="IPR009739">
    <property type="entry name" value="LprI-like_N"/>
</dbReference>
<evidence type="ECO:0000313" key="3">
    <source>
        <dbReference type="Proteomes" id="UP000029435"/>
    </source>
</evidence>
<organism evidence="2 3">
    <name type="scientific">Pectobacterium brasiliense</name>
    <dbReference type="NCBI Taxonomy" id="180957"/>
    <lineage>
        <taxon>Bacteria</taxon>
        <taxon>Pseudomonadati</taxon>
        <taxon>Pseudomonadota</taxon>
        <taxon>Gammaproteobacteria</taxon>
        <taxon>Enterobacterales</taxon>
        <taxon>Pectobacteriaceae</taxon>
        <taxon>Pectobacterium</taxon>
    </lineage>
</organism>
<dbReference type="InterPro" id="IPR052755">
    <property type="entry name" value="Lysozyme_Inhibitor_LprI"/>
</dbReference>
<dbReference type="GeneID" id="57242120"/>
<feature type="domain" description="Lysozyme inhibitor LprI-like N-terminal" evidence="1">
    <location>
        <begin position="24"/>
        <end position="78"/>
    </location>
</feature>
<evidence type="ECO:0000259" key="1">
    <source>
        <dbReference type="Pfam" id="PF07007"/>
    </source>
</evidence>
<dbReference type="EMBL" id="JQOD01000004">
    <property type="protein sequence ID" value="KGA32779.1"/>
    <property type="molecule type" value="Genomic_DNA"/>
</dbReference>
<gene>
    <name evidence="2" type="ORF">KU74_16660</name>
</gene>
<name>A0A0M2EZD1_9GAMM</name>
<dbReference type="PANTHER" id="PTHR37549:SF1">
    <property type="entry name" value="LIPOPROTEIN LPRI"/>
    <property type="match status" value="1"/>
</dbReference>
<dbReference type="Pfam" id="PF07007">
    <property type="entry name" value="LprI"/>
    <property type="match status" value="1"/>
</dbReference>
<dbReference type="PANTHER" id="PTHR37549">
    <property type="entry name" value="LIPOPROTEIN LPRI"/>
    <property type="match status" value="1"/>
</dbReference>
<evidence type="ECO:0000313" key="2">
    <source>
        <dbReference type="EMBL" id="KGA32779.1"/>
    </source>
</evidence>
<dbReference type="InterPro" id="IPR058087">
    <property type="entry name" value="XAC2610_dom"/>
</dbReference>
<dbReference type="AlphaFoldDB" id="A0A0M2EZD1"/>
<sequence>MRYLSLAASSLLLFCTSSVWAIDCSKASADTEKMICASSRLQQLDTVLNKAYQGYAKKEDKAQALQAQRAWLAERDRCKDDVCLGNEMVSRIQALSGSENISLITQASDQWDFVLSVATCTLDPSYSTCEGPGTLDIFKKGRGDLFQRITMENMFIELNNKGEVTANLVEVYGENNSGLVIDDANFDHHADIMLRNGNNGAYGGPSYDVYLFDVEKQQFTQNAPLTELASSNLGLFEIDEKSKTITTFTKSGCCWHQWSTYQIANNKPVLIVETTEAYSEEKQAMVATTRELVGGKWKVKEEIAKTDEP</sequence>
<dbReference type="STRING" id="180957.B5S52_21355"/>
<dbReference type="NCBIfam" id="NF047539">
    <property type="entry name" value="XAC2610_fam"/>
    <property type="match status" value="1"/>
</dbReference>
<dbReference type="OrthoDB" id="5993839at2"/>
<protein>
    <recommendedName>
        <fullName evidence="1">Lysozyme inhibitor LprI-like N-terminal domain-containing protein</fullName>
    </recommendedName>
</protein>
<accession>A0A0M2EZD1</accession>
<comment type="caution">
    <text evidence="2">The sequence shown here is derived from an EMBL/GenBank/DDBJ whole genome shotgun (WGS) entry which is preliminary data.</text>
</comment>
<dbReference type="RefSeq" id="WP_010284238.1">
    <property type="nucleotide sequence ID" value="NZ_CP047495.1"/>
</dbReference>
<dbReference type="Proteomes" id="UP000029435">
    <property type="component" value="Unassembled WGS sequence"/>
</dbReference>